<gene>
    <name evidence="10 13" type="primary">ccmE</name>
    <name evidence="10" type="synonym">cycJ</name>
    <name evidence="13" type="ORF">EVA99_01790</name>
</gene>
<name>A0A520MSZ3_9GAMM</name>
<reference evidence="13 14" key="1">
    <citation type="submission" date="2019-02" db="EMBL/GenBank/DDBJ databases">
        <title>Prokaryotic population dynamics and viral predation in marine succession experiment using metagenomics: the confinement effect.</title>
        <authorList>
            <person name="Haro-Moreno J.M."/>
            <person name="Rodriguez-Valera F."/>
            <person name="Lopez-Perez M."/>
        </authorList>
    </citation>
    <scope>NUCLEOTIDE SEQUENCE [LARGE SCALE GENOMIC DNA]</scope>
    <source>
        <strain evidence="13">MED-G166</strain>
    </source>
</reference>
<comment type="similarity">
    <text evidence="10">Belongs to the CcmE/CycJ family.</text>
</comment>
<dbReference type="InterPro" id="IPR004329">
    <property type="entry name" value="CcmE"/>
</dbReference>
<evidence type="ECO:0000256" key="7">
    <source>
        <dbReference type="ARBA" id="ARBA00022989"/>
    </source>
</evidence>
<keyword evidence="8 10" id="KW-0408">Iron</keyword>
<dbReference type="PANTHER" id="PTHR34128:SF2">
    <property type="entry name" value="CYTOCHROME C-TYPE BIOGENESIS PROTEIN CCME HOMOLOG, MITOCHONDRIAL"/>
    <property type="match status" value="1"/>
</dbReference>
<evidence type="ECO:0000256" key="4">
    <source>
        <dbReference type="ARBA" id="ARBA00022723"/>
    </source>
</evidence>
<proteinExistence type="inferred from homology"/>
<dbReference type="GO" id="GO:0017003">
    <property type="term" value="P:protein-heme linkage"/>
    <property type="evidence" value="ECO:0007669"/>
    <property type="project" value="UniProtKB-UniRule"/>
</dbReference>
<comment type="subcellular location">
    <subcellularLocation>
        <location evidence="10">Cell membrane</location>
        <topology evidence="10">Single-pass type II membrane protein</topology>
    </subcellularLocation>
    <subcellularLocation>
        <location evidence="1">Membrane</location>
    </subcellularLocation>
</comment>
<feature type="topological domain" description="Cytoplasmic" evidence="10">
    <location>
        <begin position="1"/>
        <end position="9"/>
    </location>
</feature>
<dbReference type="AlphaFoldDB" id="A0A520MSZ3"/>
<evidence type="ECO:0000256" key="10">
    <source>
        <dbReference type="HAMAP-Rule" id="MF_01959"/>
    </source>
</evidence>
<evidence type="ECO:0000313" key="14">
    <source>
        <dbReference type="Proteomes" id="UP000320146"/>
    </source>
</evidence>
<keyword evidence="4 10" id="KW-0479">Metal-binding</keyword>
<evidence type="ECO:0000256" key="3">
    <source>
        <dbReference type="ARBA" id="ARBA00022692"/>
    </source>
</evidence>
<dbReference type="HAMAP" id="MF_01959">
    <property type="entry name" value="CcmE"/>
    <property type="match status" value="1"/>
</dbReference>
<keyword evidence="9 10" id="KW-0472">Membrane</keyword>
<feature type="binding site" description="covalent" evidence="10 11">
    <location>
        <position position="123"/>
    </location>
    <ligand>
        <name>heme</name>
        <dbReference type="ChEBI" id="CHEBI:30413"/>
    </ligand>
</feature>
<dbReference type="PANTHER" id="PTHR34128">
    <property type="entry name" value="CYTOCHROME C-TYPE BIOGENESIS PROTEIN CCME HOMOLOG, MITOCHONDRIAL"/>
    <property type="match status" value="1"/>
</dbReference>
<keyword evidence="10" id="KW-1003">Cell membrane</keyword>
<dbReference type="GO" id="GO:0017004">
    <property type="term" value="P:cytochrome complex assembly"/>
    <property type="evidence" value="ECO:0007669"/>
    <property type="project" value="UniProtKB-KW"/>
</dbReference>
<keyword evidence="5 10" id="KW-0201">Cytochrome c-type biogenesis</keyword>
<dbReference type="GO" id="GO:0005886">
    <property type="term" value="C:plasma membrane"/>
    <property type="evidence" value="ECO:0007669"/>
    <property type="project" value="UniProtKB-SubCell"/>
</dbReference>
<evidence type="ECO:0000256" key="9">
    <source>
        <dbReference type="ARBA" id="ARBA00023136"/>
    </source>
</evidence>
<keyword evidence="2 10" id="KW-0349">Heme</keyword>
<feature type="transmembrane region" description="Helical" evidence="12">
    <location>
        <begin position="12"/>
        <end position="31"/>
    </location>
</feature>
<dbReference type="InterPro" id="IPR036127">
    <property type="entry name" value="CcmE-like_sf"/>
</dbReference>
<keyword evidence="7 10" id="KW-1133">Transmembrane helix</keyword>
<keyword evidence="3 10" id="KW-0812">Transmembrane</keyword>
<sequence>MIRKNRLNRIYLIFFFLLSLGAITFFSLKALEDNIDLYLTPTEVKESKIQDLENFKLGGMVKEDSLQMLEDLNVSFIVTDFENEIIVIYSGVLPNLFKENSGVVASGFLSKNEFIAYEILAKHDENYMPIKLEVQD</sequence>
<dbReference type="GO" id="GO:0020037">
    <property type="term" value="F:heme binding"/>
    <property type="evidence" value="ECO:0007669"/>
    <property type="project" value="InterPro"/>
</dbReference>
<comment type="caution">
    <text evidence="13">The sequence shown here is derived from an EMBL/GenBank/DDBJ whole genome shotgun (WGS) entry which is preliminary data.</text>
</comment>
<evidence type="ECO:0000313" key="13">
    <source>
        <dbReference type="EMBL" id="RZO24338.1"/>
    </source>
</evidence>
<dbReference type="NCBIfam" id="NF009727">
    <property type="entry name" value="PRK13254.1-1"/>
    <property type="match status" value="1"/>
</dbReference>
<dbReference type="SUPFAM" id="SSF82093">
    <property type="entry name" value="Heme chaperone CcmE"/>
    <property type="match status" value="1"/>
</dbReference>
<evidence type="ECO:0000256" key="12">
    <source>
        <dbReference type="SAM" id="Phobius"/>
    </source>
</evidence>
<dbReference type="Gene3D" id="2.40.50.140">
    <property type="entry name" value="Nucleic acid-binding proteins"/>
    <property type="match status" value="1"/>
</dbReference>
<accession>A0A520MSZ3</accession>
<evidence type="ECO:0000256" key="1">
    <source>
        <dbReference type="ARBA" id="ARBA00004370"/>
    </source>
</evidence>
<evidence type="ECO:0000256" key="11">
    <source>
        <dbReference type="PIRSR" id="PIRSR604329-50"/>
    </source>
</evidence>
<dbReference type="Proteomes" id="UP000320146">
    <property type="component" value="Unassembled WGS sequence"/>
</dbReference>
<keyword evidence="6 10" id="KW-0735">Signal-anchor</keyword>
<feature type="binding site" description="axial binding residue" evidence="10 11">
    <location>
        <position position="127"/>
    </location>
    <ligand>
        <name>heme</name>
        <dbReference type="ChEBI" id="CHEBI:30413"/>
    </ligand>
    <ligandPart>
        <name>Fe</name>
        <dbReference type="ChEBI" id="CHEBI:18248"/>
    </ligandPart>
</feature>
<dbReference type="GO" id="GO:0046872">
    <property type="term" value="F:metal ion binding"/>
    <property type="evidence" value="ECO:0007669"/>
    <property type="project" value="UniProtKB-KW"/>
</dbReference>
<protein>
    <recommendedName>
        <fullName evidence="10">Cytochrome c-type biogenesis protein CcmE</fullName>
    </recommendedName>
    <alternativeName>
        <fullName evidence="10">Cytochrome c maturation protein E</fullName>
    </alternativeName>
    <alternativeName>
        <fullName evidence="10">Heme chaperone CcmE</fullName>
    </alternativeName>
</protein>
<evidence type="ECO:0000256" key="8">
    <source>
        <dbReference type="ARBA" id="ARBA00023004"/>
    </source>
</evidence>
<feature type="topological domain" description="Extracellular" evidence="10">
    <location>
        <begin position="31"/>
        <end position="136"/>
    </location>
</feature>
<dbReference type="Pfam" id="PF03100">
    <property type="entry name" value="CcmE"/>
    <property type="match status" value="1"/>
</dbReference>
<evidence type="ECO:0000256" key="6">
    <source>
        <dbReference type="ARBA" id="ARBA00022968"/>
    </source>
</evidence>
<dbReference type="EMBL" id="SHBL01000009">
    <property type="protein sequence ID" value="RZO24338.1"/>
    <property type="molecule type" value="Genomic_DNA"/>
</dbReference>
<evidence type="ECO:0000256" key="2">
    <source>
        <dbReference type="ARBA" id="ARBA00022617"/>
    </source>
</evidence>
<comment type="function">
    <text evidence="10">Heme chaperone required for the biogenesis of c-type cytochromes. Transiently binds heme delivered by CcmC and transfers the heme to apo-cytochromes in a process facilitated by CcmF and CcmH.</text>
</comment>
<evidence type="ECO:0000256" key="5">
    <source>
        <dbReference type="ARBA" id="ARBA00022748"/>
    </source>
</evidence>
<dbReference type="InterPro" id="IPR012340">
    <property type="entry name" value="NA-bd_OB-fold"/>
</dbReference>
<organism evidence="13 14">
    <name type="scientific">SAR86 cluster bacterium</name>
    <dbReference type="NCBI Taxonomy" id="2030880"/>
    <lineage>
        <taxon>Bacteria</taxon>
        <taxon>Pseudomonadati</taxon>
        <taxon>Pseudomonadota</taxon>
        <taxon>Gammaproteobacteria</taxon>
        <taxon>SAR86 cluster</taxon>
    </lineage>
</organism>